<evidence type="ECO:0000313" key="3">
    <source>
        <dbReference type="Proteomes" id="UP000095237"/>
    </source>
</evidence>
<comment type="caution">
    <text evidence="2">The sequence shown here is derived from an EMBL/GenBank/DDBJ whole genome shotgun (WGS) entry which is preliminary data.</text>
</comment>
<keyword evidence="3" id="KW-1185">Reference proteome</keyword>
<gene>
    <name evidence="2" type="ORF">ATZ36_14875</name>
</gene>
<feature type="domain" description="Mg chelatase-related protein C-terminal" evidence="1">
    <location>
        <begin position="73"/>
        <end position="132"/>
    </location>
</feature>
<dbReference type="Gene3D" id="3.40.50.300">
    <property type="entry name" value="P-loop containing nucleotide triphosphate hydrolases"/>
    <property type="match status" value="1"/>
</dbReference>
<dbReference type="Pfam" id="PF13541">
    <property type="entry name" value="ChlI"/>
    <property type="match status" value="1"/>
</dbReference>
<name>A0A1E5ILS7_ENDTX</name>
<dbReference type="Pfam" id="PF13335">
    <property type="entry name" value="Mg_chelatase_C"/>
    <property type="match status" value="1"/>
</dbReference>
<reference evidence="2 3" key="1">
    <citation type="submission" date="2015-11" db="EMBL/GenBank/DDBJ databases">
        <title>Evidence for parallel genomic evolution in an endosymbiosis of termite gut flagellates.</title>
        <authorList>
            <person name="Zheng H."/>
        </authorList>
    </citation>
    <scope>NUCLEOTIDE SEQUENCE [LARGE SCALE GENOMIC DNA]</scope>
    <source>
        <strain evidence="2 3">CET450</strain>
    </source>
</reference>
<sequence length="137" mass="15775">MKNSEFGFPSRKITVNLAPADIKKEGGIFDLSIALGIRAANDKMRRSYKGWRNSECEISGKRYICKYKDAVKRKKYCVLCGSAFETLKIAVEKFNFSARSYDEILKVSRTIANLDSSDVIKTNHIEEVVRYRFFDRV</sequence>
<evidence type="ECO:0000259" key="1">
    <source>
        <dbReference type="Pfam" id="PF13335"/>
    </source>
</evidence>
<dbReference type="InterPro" id="IPR027417">
    <property type="entry name" value="P-loop_NTPase"/>
</dbReference>
<dbReference type="InterPro" id="IPR025158">
    <property type="entry name" value="Mg_chelat-rel_C"/>
</dbReference>
<evidence type="ECO:0000313" key="2">
    <source>
        <dbReference type="EMBL" id="OEG71399.1"/>
    </source>
</evidence>
<proteinExistence type="predicted"/>
<organism evidence="2 3">
    <name type="scientific">Endomicrobium trichonymphae</name>
    <dbReference type="NCBI Taxonomy" id="1408204"/>
    <lineage>
        <taxon>Bacteria</taxon>
        <taxon>Pseudomonadati</taxon>
        <taxon>Elusimicrobiota</taxon>
        <taxon>Endomicrobiia</taxon>
        <taxon>Endomicrobiales</taxon>
        <taxon>Endomicrobiaceae</taxon>
        <taxon>Candidatus Endomicrobiellum</taxon>
    </lineage>
</organism>
<dbReference type="AlphaFoldDB" id="A0A1E5ILS7"/>
<protein>
    <recommendedName>
        <fullName evidence="1">Mg chelatase-related protein C-terminal domain-containing protein</fullName>
    </recommendedName>
</protein>
<dbReference type="Proteomes" id="UP000095237">
    <property type="component" value="Unassembled WGS sequence"/>
</dbReference>
<accession>A0A1E5ILS7</accession>
<dbReference type="EMBL" id="LNVX01000218">
    <property type="protein sequence ID" value="OEG71399.1"/>
    <property type="molecule type" value="Genomic_DNA"/>
</dbReference>